<sequence length="157" mass="18594">MVKRGKWVFFRRNQPEGSFNTARVLNCIRKFMEQRKNWMTVGILPLSLIHFLIFPDPQTLPSQTTLDLIVNKPLDKYILTEALNRRPLESRNGIEQRFRLTSIRELVTDRTPLLSFIFYTGAFTYQYNTNFESRIILEAEDNFEPLCRFIEEAIEGQ</sequence>
<name>A0A9N9APX6_9GLOM</name>
<dbReference type="OrthoDB" id="5380555at2759"/>
<dbReference type="EMBL" id="CAJVPL010000897">
    <property type="protein sequence ID" value="CAG8538589.1"/>
    <property type="molecule type" value="Genomic_DNA"/>
</dbReference>
<proteinExistence type="predicted"/>
<organism evidence="1 2">
    <name type="scientific">Ambispora gerdemannii</name>
    <dbReference type="NCBI Taxonomy" id="144530"/>
    <lineage>
        <taxon>Eukaryota</taxon>
        <taxon>Fungi</taxon>
        <taxon>Fungi incertae sedis</taxon>
        <taxon>Mucoromycota</taxon>
        <taxon>Glomeromycotina</taxon>
        <taxon>Glomeromycetes</taxon>
        <taxon>Archaeosporales</taxon>
        <taxon>Ambisporaceae</taxon>
        <taxon>Ambispora</taxon>
    </lineage>
</organism>
<dbReference type="AlphaFoldDB" id="A0A9N9APX6"/>
<keyword evidence="2" id="KW-1185">Reference proteome</keyword>
<evidence type="ECO:0000313" key="1">
    <source>
        <dbReference type="EMBL" id="CAG8538589.1"/>
    </source>
</evidence>
<comment type="caution">
    <text evidence="1">The sequence shown here is derived from an EMBL/GenBank/DDBJ whole genome shotgun (WGS) entry which is preliminary data.</text>
</comment>
<reference evidence="1" key="1">
    <citation type="submission" date="2021-06" db="EMBL/GenBank/DDBJ databases">
        <authorList>
            <person name="Kallberg Y."/>
            <person name="Tangrot J."/>
            <person name="Rosling A."/>
        </authorList>
    </citation>
    <scope>NUCLEOTIDE SEQUENCE</scope>
    <source>
        <strain evidence="1">MT106</strain>
    </source>
</reference>
<gene>
    <name evidence="1" type="ORF">AGERDE_LOCUS6070</name>
</gene>
<accession>A0A9N9APX6</accession>
<dbReference type="Proteomes" id="UP000789831">
    <property type="component" value="Unassembled WGS sequence"/>
</dbReference>
<protein>
    <submittedName>
        <fullName evidence="1">1014_t:CDS:1</fullName>
    </submittedName>
</protein>
<evidence type="ECO:0000313" key="2">
    <source>
        <dbReference type="Proteomes" id="UP000789831"/>
    </source>
</evidence>